<keyword evidence="2" id="KW-1185">Reference proteome</keyword>
<protein>
    <submittedName>
        <fullName evidence="1">Uncharacterized protein</fullName>
    </submittedName>
</protein>
<evidence type="ECO:0000313" key="1">
    <source>
        <dbReference type="EMBL" id="KAJ0038968.1"/>
    </source>
</evidence>
<dbReference type="Proteomes" id="UP001163603">
    <property type="component" value="Chromosome 6"/>
</dbReference>
<reference evidence="2" key="1">
    <citation type="journal article" date="2023" name="G3 (Bethesda)">
        <title>Genome assembly and association tests identify interacting loci associated with vigor, precocity, and sex in interspecific pistachio rootstocks.</title>
        <authorList>
            <person name="Palmer W."/>
            <person name="Jacygrad E."/>
            <person name="Sagayaradj S."/>
            <person name="Cavanaugh K."/>
            <person name="Han R."/>
            <person name="Bertier L."/>
            <person name="Beede B."/>
            <person name="Kafkas S."/>
            <person name="Golino D."/>
            <person name="Preece J."/>
            <person name="Michelmore R."/>
        </authorList>
    </citation>
    <scope>NUCLEOTIDE SEQUENCE [LARGE SCALE GENOMIC DNA]</scope>
</reference>
<name>A0ACC0YL23_9ROSI</name>
<sequence length="96" mass="11440">MNFIILIELAYLFGGINVILFKERINIRNKIEEEEKEKLQKLQLEKEEMQLQKRKKRTIRGNSRLSFAEDIGSDSEEENDEYSEYILWNLQVGAKC</sequence>
<proteinExistence type="predicted"/>
<accession>A0ACC0YL23</accession>
<organism evidence="1 2">
    <name type="scientific">Pistacia integerrima</name>
    <dbReference type="NCBI Taxonomy" id="434235"/>
    <lineage>
        <taxon>Eukaryota</taxon>
        <taxon>Viridiplantae</taxon>
        <taxon>Streptophyta</taxon>
        <taxon>Embryophyta</taxon>
        <taxon>Tracheophyta</taxon>
        <taxon>Spermatophyta</taxon>
        <taxon>Magnoliopsida</taxon>
        <taxon>eudicotyledons</taxon>
        <taxon>Gunneridae</taxon>
        <taxon>Pentapetalae</taxon>
        <taxon>rosids</taxon>
        <taxon>malvids</taxon>
        <taxon>Sapindales</taxon>
        <taxon>Anacardiaceae</taxon>
        <taxon>Pistacia</taxon>
    </lineage>
</organism>
<evidence type="ECO:0000313" key="2">
    <source>
        <dbReference type="Proteomes" id="UP001163603"/>
    </source>
</evidence>
<comment type="caution">
    <text evidence="1">The sequence shown here is derived from an EMBL/GenBank/DDBJ whole genome shotgun (WGS) entry which is preliminary data.</text>
</comment>
<gene>
    <name evidence="1" type="ORF">Pint_23244</name>
</gene>
<dbReference type="EMBL" id="CM047741">
    <property type="protein sequence ID" value="KAJ0038968.1"/>
    <property type="molecule type" value="Genomic_DNA"/>
</dbReference>